<evidence type="ECO:0000313" key="3">
    <source>
        <dbReference type="Proteomes" id="UP001159427"/>
    </source>
</evidence>
<gene>
    <name evidence="2" type="ORF">PEVE_00038686</name>
</gene>
<dbReference type="EMBL" id="CALNXI010000663">
    <property type="protein sequence ID" value="CAH3030897.1"/>
    <property type="molecule type" value="Genomic_DNA"/>
</dbReference>
<keyword evidence="3" id="KW-1185">Reference proteome</keyword>
<organism evidence="2 3">
    <name type="scientific">Porites evermanni</name>
    <dbReference type="NCBI Taxonomy" id="104178"/>
    <lineage>
        <taxon>Eukaryota</taxon>
        <taxon>Metazoa</taxon>
        <taxon>Cnidaria</taxon>
        <taxon>Anthozoa</taxon>
        <taxon>Hexacorallia</taxon>
        <taxon>Scleractinia</taxon>
        <taxon>Fungiina</taxon>
        <taxon>Poritidae</taxon>
        <taxon>Porites</taxon>
    </lineage>
</organism>
<name>A0ABN8MRV4_9CNID</name>
<proteinExistence type="predicted"/>
<protein>
    <recommendedName>
        <fullName evidence="4">Core-binding (CB) domain-containing protein</fullName>
    </recommendedName>
</protein>
<sequence>LFIAFLAEKNYAASTVSSYISALSFPHRLASVPDPTKSEMIKLALQGYSKMNPSRDTQLLISLPTLENITLACEHTKSSQYSRKLIQAMYAVALFAALRVGEITYRGNQPGQNIITLKLTLRNHKHSDSSSTLDIFIYRERPVCQVFLWSDY</sequence>
<feature type="non-terminal residue" evidence="2">
    <location>
        <position position="1"/>
    </location>
</feature>
<accession>A0ABN8MRV4</accession>
<dbReference type="Gene3D" id="1.10.150.130">
    <property type="match status" value="1"/>
</dbReference>
<dbReference type="InterPro" id="IPR010998">
    <property type="entry name" value="Integrase_recombinase_N"/>
</dbReference>
<evidence type="ECO:0008006" key="4">
    <source>
        <dbReference type="Google" id="ProtNLM"/>
    </source>
</evidence>
<evidence type="ECO:0000256" key="1">
    <source>
        <dbReference type="ARBA" id="ARBA00023125"/>
    </source>
</evidence>
<evidence type="ECO:0000313" key="2">
    <source>
        <dbReference type="EMBL" id="CAH3030897.1"/>
    </source>
</evidence>
<comment type="caution">
    <text evidence="2">The sequence shown here is derived from an EMBL/GenBank/DDBJ whole genome shotgun (WGS) entry which is preliminary data.</text>
</comment>
<feature type="non-terminal residue" evidence="2">
    <location>
        <position position="152"/>
    </location>
</feature>
<dbReference type="Proteomes" id="UP001159427">
    <property type="component" value="Unassembled WGS sequence"/>
</dbReference>
<dbReference type="SUPFAM" id="SSF47823">
    <property type="entry name" value="lambda integrase-like, N-terminal domain"/>
    <property type="match status" value="1"/>
</dbReference>
<keyword evidence="1" id="KW-0238">DNA-binding</keyword>
<reference evidence="2 3" key="1">
    <citation type="submission" date="2022-05" db="EMBL/GenBank/DDBJ databases">
        <authorList>
            <consortium name="Genoscope - CEA"/>
            <person name="William W."/>
        </authorList>
    </citation>
    <scope>NUCLEOTIDE SEQUENCE [LARGE SCALE GENOMIC DNA]</scope>
</reference>